<comment type="caution">
    <text evidence="1">The sequence shown here is derived from an EMBL/GenBank/DDBJ whole genome shotgun (WGS) entry which is preliminary data.</text>
</comment>
<evidence type="ECO:0000313" key="1">
    <source>
        <dbReference type="EMBL" id="GFD60179.1"/>
    </source>
</evidence>
<protein>
    <submittedName>
        <fullName evidence="1">Uncharacterized protein</fullName>
    </submittedName>
</protein>
<reference evidence="1" key="1">
    <citation type="journal article" date="2019" name="Sci. Rep.">
        <title>Draft genome of Tanacetum cinerariifolium, the natural source of mosquito coil.</title>
        <authorList>
            <person name="Yamashiro T."/>
            <person name="Shiraishi A."/>
            <person name="Satake H."/>
            <person name="Nakayama K."/>
        </authorList>
    </citation>
    <scope>NUCLEOTIDE SEQUENCE</scope>
</reference>
<proteinExistence type="predicted"/>
<gene>
    <name evidence="1" type="ORF">Tci_932148</name>
</gene>
<organism evidence="1">
    <name type="scientific">Tanacetum cinerariifolium</name>
    <name type="common">Dalmatian daisy</name>
    <name type="synonym">Chrysanthemum cinerariifolium</name>
    <dbReference type="NCBI Taxonomy" id="118510"/>
    <lineage>
        <taxon>Eukaryota</taxon>
        <taxon>Viridiplantae</taxon>
        <taxon>Streptophyta</taxon>
        <taxon>Embryophyta</taxon>
        <taxon>Tracheophyta</taxon>
        <taxon>Spermatophyta</taxon>
        <taxon>Magnoliopsida</taxon>
        <taxon>eudicotyledons</taxon>
        <taxon>Gunneridae</taxon>
        <taxon>Pentapetalae</taxon>
        <taxon>asterids</taxon>
        <taxon>campanulids</taxon>
        <taxon>Asterales</taxon>
        <taxon>Asteraceae</taxon>
        <taxon>Asteroideae</taxon>
        <taxon>Anthemideae</taxon>
        <taxon>Anthemidinae</taxon>
        <taxon>Tanacetum</taxon>
    </lineage>
</organism>
<sequence>GPVGIEVALEGAFVEGQLAQAAGHGAERDKDVAQRHAQVAQHRGVGEVALEARNGQLGGKVFEQGVGHAQ</sequence>
<feature type="non-terminal residue" evidence="1">
    <location>
        <position position="70"/>
    </location>
</feature>
<dbReference type="AlphaFoldDB" id="A0A699XK51"/>
<dbReference type="EMBL" id="BKCJ011874551">
    <property type="protein sequence ID" value="GFD60179.1"/>
    <property type="molecule type" value="Genomic_DNA"/>
</dbReference>
<accession>A0A699XK51</accession>
<feature type="non-terminal residue" evidence="1">
    <location>
        <position position="1"/>
    </location>
</feature>
<name>A0A699XK51_TANCI</name>